<feature type="compositionally biased region" description="Low complexity" evidence="2">
    <location>
        <begin position="399"/>
        <end position="418"/>
    </location>
</feature>
<dbReference type="InterPro" id="IPR036875">
    <property type="entry name" value="Znf_CCHC_sf"/>
</dbReference>
<evidence type="ECO:0000259" key="3">
    <source>
        <dbReference type="PROSITE" id="PS50158"/>
    </source>
</evidence>
<dbReference type="PROSITE" id="PS00141">
    <property type="entry name" value="ASP_PROTEASE"/>
    <property type="match status" value="1"/>
</dbReference>
<evidence type="ECO:0000313" key="5">
    <source>
        <dbReference type="Proteomes" id="UP000186817"/>
    </source>
</evidence>
<accession>A0A1Q9C0M0</accession>
<feature type="compositionally biased region" description="Polar residues" evidence="2">
    <location>
        <begin position="1236"/>
        <end position="1252"/>
    </location>
</feature>
<keyword evidence="1" id="KW-0863">Zinc-finger</keyword>
<evidence type="ECO:0000256" key="2">
    <source>
        <dbReference type="SAM" id="MobiDB-lite"/>
    </source>
</evidence>
<gene>
    <name evidence="4" type="ORF">AK812_SmicGene43589</name>
</gene>
<keyword evidence="1" id="KW-0479">Metal-binding</keyword>
<dbReference type="PANTHER" id="PTHR11439:SF467">
    <property type="entry name" value="INTEGRASE CATALYTIC DOMAIN-CONTAINING PROTEIN"/>
    <property type="match status" value="1"/>
</dbReference>
<reference evidence="4 5" key="1">
    <citation type="submission" date="2016-02" db="EMBL/GenBank/DDBJ databases">
        <title>Genome analysis of coral dinoflagellate symbionts highlights evolutionary adaptations to a symbiotic lifestyle.</title>
        <authorList>
            <person name="Aranda M."/>
            <person name="Li Y."/>
            <person name="Liew Y.J."/>
            <person name="Baumgarten S."/>
            <person name="Simakov O."/>
            <person name="Wilson M."/>
            <person name="Piel J."/>
            <person name="Ashoor H."/>
            <person name="Bougouffa S."/>
            <person name="Bajic V.B."/>
            <person name="Ryu T."/>
            <person name="Ravasi T."/>
            <person name="Bayer T."/>
            <person name="Micklem G."/>
            <person name="Kim H."/>
            <person name="Bhak J."/>
            <person name="Lajeunesse T.C."/>
            <person name="Voolstra C.R."/>
        </authorList>
    </citation>
    <scope>NUCLEOTIDE SEQUENCE [LARGE SCALE GENOMIC DNA]</scope>
    <source>
        <strain evidence="4 5">CCMP2467</strain>
    </source>
</reference>
<proteinExistence type="predicted"/>
<feature type="compositionally biased region" description="Acidic residues" evidence="2">
    <location>
        <begin position="1214"/>
        <end position="1225"/>
    </location>
</feature>
<dbReference type="PROSITE" id="PS50158">
    <property type="entry name" value="ZF_CCHC"/>
    <property type="match status" value="1"/>
</dbReference>
<sequence>MAASGSDGPNVPPQVPVAGPQAQDIPVAANPFSPTAHAAAANEQRLMQVLESVTLLLQHQAAASATATGATSTAPVISGKDLSKIIKQPEAFHPKDRDAELSMWPAWSWQFEQWLGCVHRDFVADISRIRANLNTPIDQAGLTADEAERSRLLFGILAGLLHEKGCRMLRTIPMSCGFEAYRRLVQDLTPSSRSRLLVLIQMVHAWPAFNMKIGLVQQLSKFESAVQEYESLSGTNMSDDAKLASVLKCLSGQLKTQAMIHVTETSTYNDLRSLIERWDSGQARWNDALASSYGITSPKDPSGPAPMEIDRVYKGKDKGKKGKHGDPKDGKPKGGKGQDQWKSNAWDSKGKGKGKGKGNSQDGKGSKLCHFCGKPGHIKANCYAWKRQQAQSVNQVEQASTSSNASVSSLPSTPSTAAGRASNGPKVNRLELCIPEDVPVYAFDDDDDDAVDLTVFSEWHDDGPSICAVQFSMCATDDDGCWTLPRGEVAPDVVQTESTDSDSLPVGSIVLDSPDVVQTESDSDSVPVGSKFCNVCAVTSGISFDPADSSSGEPIEMIVDSGADESCLPMSMAYTGESMGSSGPSFCDAQGHPLHVQDRRTCVMQFLNLDQRVRTFKETCLVSSVSSPLFAVGKLYRMGWGTFWHGNQFVLGLQSVQPLVDGVWGIQLETDKFVDVHEALPNEGLEYRTTLAYLEGQWKLLELSEHIDRLPEVSAQLPGVTLPCKCICFAHRAICSPSDLGFEVQGAPPAVVAQTDDDKLGDVDELAEQVGEPDSSRDELQQHGMLVDAEGQASLEAKRVDEPELLPDELEVLGVTVRPTDSLKTLREACTLAGIGKSGGKATVYQRLYNFVKRYDIQQRLAEQPSAPVPNEVKPVVEPSDEERRLHELTHLPFRPWCAFCQEHKSRSDAHKASDVSQHGVPVISFDFSFTGREEGGRDKLVTLVVRDSFSGWRESIPSARKGGATSRSYLASEVTRMLNMLGYGTVKLRCDPEGTCLSLRDEIVKRRSKFGHRTLFDQVAEGEHQSNGGAEAAVHQTRLQAGVLLSQYEVRSGKTVHTTHPLHSWAMRHASWLLNRFGQARSGTTPFEDIMNTTYRGKICSFGMAVLSLARGTAKGRPSWVKSIWLGKSATSDQHITCTAGGKLLLTRSVRLLAPQYDASLHDSVRDHSWQHPGLLAGTVGKSASQRTKEVTDTGAVAVANDGVGPDSSAGGDEQDDGNDDNGGDEQRSELYSPDLTSSPDGDGSRQSMSGAASVAGSLHDDASGRGVKHGLEVEAGGAQSSASAAAEAHTEERPAKSAKEAAHKVPRINAVNAGPHNDVEVTPFLEDAELDALEDYDYALDDSDFVQTFDDSQFLGTPSALYRPKPADGGEPQLSASELEQIDAIAEDFEVNRLVHMGVLAPLEDDDPFVHTARLLSTKYVTTWRLKPDPANPEHNELFLRRSRLVGREFSWLEPDREQLFSPASNNLLVRILPSLAMTFRHKGWVSLSLDISDAFLTVSQKIDTCIRVRTASGGSRVFRLIKMLPGQRDGTLNWADELTGFLRENVSIETFPQSPALCRTADCQAGLLIHVDDVYGAGHRKKLQEIASVIQSKYKATLAWLIEPGDCISFLKRSYELVDEETLVMRPHSKHAERLVSILHLESRRAKATPMPTTVPLDSTPLDEEQAGTFRSAVGILLYLAPDAIECQNCIRLLSQQMSAPTAGGLKLLKHLVCYLKSVTGYGLAFGTPVPGDGIVTKGNATHCLELFTDADWSGDRQSRRSTTSSVIAFNGHVLATSSRTQKTVSLSSCESEFNSYVSGMVDFIYVNNAIEFLLGASVLRFTYIDSSSAKSLITRQGVGRTRHLEGKLLWVQELSKQGYMQVSGVNTLRNPSDLGTKSLARERILCLLHMLNVVDVNNGNQAVGLDEYGEMEKKLALRGQVRRLQQRVSLSGQSEVLMNALRIAMILNEISSSNALSLAADMSPITQAWTDAVWFVNLMLDVVQAACERMIVSAVQLCLDHPSVALIALMLVTLGPWCVVLCCYLRKPSASGSEASAVVQPESRTSSSVSKYVKVSDEKVPKAKAAMVSKAAETPVTSASAATSSSSSRTVEVSPEVHVYVTLRRGKSYHSKRGCSCLNMAEEIIRLGLQEAISRGYVPCKACYKMSTKKTK</sequence>
<feature type="domain" description="CCHC-type" evidence="3">
    <location>
        <begin position="369"/>
        <end position="382"/>
    </location>
</feature>
<feature type="compositionally biased region" description="Basic and acidic residues" evidence="2">
    <location>
        <begin position="1290"/>
        <end position="1305"/>
    </location>
</feature>
<evidence type="ECO:0000313" key="4">
    <source>
        <dbReference type="EMBL" id="OLP76472.1"/>
    </source>
</evidence>
<dbReference type="Proteomes" id="UP000186817">
    <property type="component" value="Unassembled WGS sequence"/>
</dbReference>
<feature type="region of interest" description="Disordered" evidence="2">
    <location>
        <begin position="1"/>
        <end position="29"/>
    </location>
</feature>
<dbReference type="PANTHER" id="PTHR11439">
    <property type="entry name" value="GAG-POL-RELATED RETROTRANSPOSON"/>
    <property type="match status" value="1"/>
</dbReference>
<feature type="compositionally biased region" description="Low complexity" evidence="2">
    <location>
        <begin position="1276"/>
        <end position="1289"/>
    </location>
</feature>
<dbReference type="InterPro" id="IPR001969">
    <property type="entry name" value="Aspartic_peptidase_AS"/>
</dbReference>
<dbReference type="CDD" id="cd09272">
    <property type="entry name" value="RNase_HI_RT_Ty1"/>
    <property type="match status" value="1"/>
</dbReference>
<feature type="region of interest" description="Disordered" evidence="2">
    <location>
        <begin position="292"/>
        <end position="365"/>
    </location>
</feature>
<keyword evidence="1" id="KW-0862">Zinc</keyword>
<dbReference type="GO" id="GO:0008270">
    <property type="term" value="F:zinc ion binding"/>
    <property type="evidence" value="ECO:0007669"/>
    <property type="project" value="UniProtKB-KW"/>
</dbReference>
<dbReference type="InterPro" id="IPR001878">
    <property type="entry name" value="Znf_CCHC"/>
</dbReference>
<organism evidence="4 5">
    <name type="scientific">Symbiodinium microadriaticum</name>
    <name type="common">Dinoflagellate</name>
    <name type="synonym">Zooxanthella microadriatica</name>
    <dbReference type="NCBI Taxonomy" id="2951"/>
    <lineage>
        <taxon>Eukaryota</taxon>
        <taxon>Sar</taxon>
        <taxon>Alveolata</taxon>
        <taxon>Dinophyceae</taxon>
        <taxon>Suessiales</taxon>
        <taxon>Symbiodiniaceae</taxon>
        <taxon>Symbiodinium</taxon>
    </lineage>
</organism>
<keyword evidence="5" id="KW-1185">Reference proteome</keyword>
<dbReference type="SUPFAM" id="SSF57756">
    <property type="entry name" value="Retrovirus zinc finger-like domains"/>
    <property type="match status" value="1"/>
</dbReference>
<dbReference type="EMBL" id="LSRX01002014">
    <property type="protein sequence ID" value="OLP76472.1"/>
    <property type="molecule type" value="Genomic_DNA"/>
</dbReference>
<protein>
    <submittedName>
        <fullName evidence="4">Retrovirus-related Pol polyprotein from transposon TNT 1-94</fullName>
    </submittedName>
</protein>
<name>A0A1Q9C0M0_SYMMI</name>
<dbReference type="GO" id="GO:0003676">
    <property type="term" value="F:nucleic acid binding"/>
    <property type="evidence" value="ECO:0007669"/>
    <property type="project" value="InterPro"/>
</dbReference>
<dbReference type="GO" id="GO:0006508">
    <property type="term" value="P:proteolysis"/>
    <property type="evidence" value="ECO:0007669"/>
    <property type="project" value="InterPro"/>
</dbReference>
<feature type="region of interest" description="Disordered" evidence="2">
    <location>
        <begin position="394"/>
        <end position="424"/>
    </location>
</feature>
<feature type="region of interest" description="Disordered" evidence="2">
    <location>
        <begin position="1182"/>
        <end position="1306"/>
    </location>
</feature>
<comment type="caution">
    <text evidence="4">The sequence shown here is derived from an EMBL/GenBank/DDBJ whole genome shotgun (WGS) entry which is preliminary data.</text>
</comment>
<evidence type="ECO:0000256" key="1">
    <source>
        <dbReference type="PROSITE-ProRule" id="PRU00047"/>
    </source>
</evidence>
<dbReference type="GO" id="GO:0004190">
    <property type="term" value="F:aspartic-type endopeptidase activity"/>
    <property type="evidence" value="ECO:0007669"/>
    <property type="project" value="InterPro"/>
</dbReference>
<dbReference type="OrthoDB" id="421699at2759"/>